<reference evidence="6 7" key="1">
    <citation type="submission" date="2024-03" db="EMBL/GenBank/DDBJ databases">
        <title>WGS assembly of Saponaria officinalis var. Norfolk2.</title>
        <authorList>
            <person name="Jenkins J."/>
            <person name="Shu S."/>
            <person name="Grimwood J."/>
            <person name="Barry K."/>
            <person name="Goodstein D."/>
            <person name="Schmutz J."/>
            <person name="Leebens-Mack J."/>
            <person name="Osbourn A."/>
        </authorList>
    </citation>
    <scope>NUCLEOTIDE SEQUENCE [LARGE SCALE GENOMIC DNA]</scope>
    <source>
        <strain evidence="7">cv. Norfolk2</strain>
        <strain evidence="6">JIC</strain>
        <tissue evidence="6">Leaf</tissue>
    </source>
</reference>
<evidence type="ECO:0000313" key="6">
    <source>
        <dbReference type="EMBL" id="KAK9749699.1"/>
    </source>
</evidence>
<evidence type="ECO:0000256" key="3">
    <source>
        <dbReference type="ARBA" id="ARBA00023163"/>
    </source>
</evidence>
<sequence>MSGVLNSSLNGSATNITDSSGRSFSSSFSAQPGVGAPVYHHNGMQGLHNMHSNFNVPNMAGSLPSRNSAINGVPSGGLQQSSGNLLAGRFGSNNISDPLSQISHSVSHGHSGMTNRGMSIVGNPGYSNSTNVVGGSIHGVLPTSPAAGNRGAVPGLGASSMLGNAGSRITGSMGSMVGSGNIGRSMNTGGGLSVPGLASRLNFTSNSGAGNSGLQGPNGLMGGVLQQASPQVLSMLGNSYVSGGSLMSQNHAQAVNNLSSRAMLHDMNSSDNALPFAMDDFPSLGSRPNSAGAPQGQIGSMRKQGLGGPIGQRNQEFSIQNEDFPALPGFKGGSVDFGMDFRQKDQLQDNNVSMMQSQHYSMGRSAEFTLGGTYSSHQSQQQQQHMPSVSGGSDSFTTVNNQRLPQSYGSDMFPSSSSSLHMQLGNRPSDNNLRTINNLSTISSGASYDQQMQQYQQQNQSQSQFQLRQMPAVSPSFRDQGVKSIQATQTASDSFGLMGLLGVIRMSDPDLTSLALGIDLTTLGLNLNSSEDLHKSFGSPWSDEPAKGDPEFVVPQCYLEKLAPPLNYLNFMKFPLITLFYIFYSMPKDEAQLYAAYELHRRGWLFHKELRVWLTKIPNVEPLVKTPIYERGSYKFFDPTSWQETQKDNFALQYELIEKKPTLNQH</sequence>
<dbReference type="EMBL" id="JBDFQZ010000002">
    <property type="protein sequence ID" value="KAK9749704.1"/>
    <property type="molecule type" value="Genomic_DNA"/>
</dbReference>
<dbReference type="PANTHER" id="PTHR23326">
    <property type="entry name" value="CCR4 NOT-RELATED"/>
    <property type="match status" value="1"/>
</dbReference>
<feature type="region of interest" description="Disordered" evidence="4">
    <location>
        <begin position="1"/>
        <end position="29"/>
    </location>
</feature>
<keyword evidence="3" id="KW-0804">Transcription</keyword>
<feature type="compositionally biased region" description="Polar residues" evidence="4">
    <location>
        <begin position="386"/>
        <end position="436"/>
    </location>
</feature>
<dbReference type="Proteomes" id="UP001443914">
    <property type="component" value="Unassembled WGS sequence"/>
</dbReference>
<gene>
    <name evidence="6" type="ORF">RND81_02G144700</name>
</gene>
<comment type="caution">
    <text evidence="6">The sequence shown here is derived from an EMBL/GenBank/DDBJ whole genome shotgun (WGS) entry which is preliminary data.</text>
</comment>
<dbReference type="EMBL" id="JBDFQZ010000002">
    <property type="protein sequence ID" value="KAK9749703.1"/>
    <property type="molecule type" value="Genomic_DNA"/>
</dbReference>
<feature type="compositionally biased region" description="Low complexity" evidence="4">
    <location>
        <begin position="19"/>
        <end position="29"/>
    </location>
</feature>
<feature type="region of interest" description="Disordered" evidence="4">
    <location>
        <begin position="278"/>
        <end position="313"/>
    </location>
</feature>
<dbReference type="InterPro" id="IPR040168">
    <property type="entry name" value="Not2/3/5"/>
</dbReference>
<feature type="region of interest" description="Disordered" evidence="4">
    <location>
        <begin position="369"/>
        <end position="436"/>
    </location>
</feature>
<feature type="compositionally biased region" description="Low complexity" evidence="4">
    <location>
        <begin position="375"/>
        <end position="385"/>
    </location>
</feature>
<evidence type="ECO:0000256" key="1">
    <source>
        <dbReference type="ARBA" id="ARBA00007682"/>
    </source>
</evidence>
<organism evidence="6 7">
    <name type="scientific">Saponaria officinalis</name>
    <name type="common">Common soapwort</name>
    <name type="synonym">Lychnis saponaria</name>
    <dbReference type="NCBI Taxonomy" id="3572"/>
    <lineage>
        <taxon>Eukaryota</taxon>
        <taxon>Viridiplantae</taxon>
        <taxon>Streptophyta</taxon>
        <taxon>Embryophyta</taxon>
        <taxon>Tracheophyta</taxon>
        <taxon>Spermatophyta</taxon>
        <taxon>Magnoliopsida</taxon>
        <taxon>eudicotyledons</taxon>
        <taxon>Gunneridae</taxon>
        <taxon>Pentapetalae</taxon>
        <taxon>Caryophyllales</taxon>
        <taxon>Caryophyllaceae</taxon>
        <taxon>Caryophylleae</taxon>
        <taxon>Saponaria</taxon>
    </lineage>
</organism>
<dbReference type="EMBL" id="JBDFQZ010000002">
    <property type="protein sequence ID" value="KAK9749700.1"/>
    <property type="molecule type" value="Genomic_DNA"/>
</dbReference>
<evidence type="ECO:0000313" key="7">
    <source>
        <dbReference type="Proteomes" id="UP001443914"/>
    </source>
</evidence>
<dbReference type="Gene3D" id="2.30.30.1020">
    <property type="entry name" value="CCR4-NOT complex subunit 2/3/5, C-terminal domain"/>
    <property type="match status" value="1"/>
</dbReference>
<evidence type="ECO:0000256" key="2">
    <source>
        <dbReference type="ARBA" id="ARBA00023015"/>
    </source>
</evidence>
<name>A0AAW1MU95_SAPOF</name>
<evidence type="ECO:0000259" key="5">
    <source>
        <dbReference type="Pfam" id="PF04153"/>
    </source>
</evidence>
<feature type="compositionally biased region" description="Polar residues" evidence="4">
    <location>
        <begin position="1"/>
        <end position="18"/>
    </location>
</feature>
<protein>
    <recommendedName>
        <fullName evidence="5">NOT2/NOT3/NOT5 C-terminal domain-containing protein</fullName>
    </recommendedName>
</protein>
<dbReference type="InterPro" id="IPR038635">
    <property type="entry name" value="CCR4-NOT_su2/3/5_C_sf"/>
</dbReference>
<proteinExistence type="inferred from homology"/>
<keyword evidence="2" id="KW-0805">Transcription regulation</keyword>
<accession>A0AAW1MU95</accession>
<dbReference type="EMBL" id="JBDFQZ010000002">
    <property type="protein sequence ID" value="KAK9749699.1"/>
    <property type="molecule type" value="Genomic_DNA"/>
</dbReference>
<dbReference type="GO" id="GO:0030015">
    <property type="term" value="C:CCR4-NOT core complex"/>
    <property type="evidence" value="ECO:0007669"/>
    <property type="project" value="InterPro"/>
</dbReference>
<comment type="similarity">
    <text evidence="1">Belongs to the CNOT2/3/5 family.</text>
</comment>
<evidence type="ECO:0000256" key="4">
    <source>
        <dbReference type="SAM" id="MobiDB-lite"/>
    </source>
</evidence>
<dbReference type="GO" id="GO:0006355">
    <property type="term" value="P:regulation of DNA-templated transcription"/>
    <property type="evidence" value="ECO:0007669"/>
    <property type="project" value="InterPro"/>
</dbReference>
<keyword evidence="7" id="KW-1185">Reference proteome</keyword>
<dbReference type="AlphaFoldDB" id="A0AAW1MU95"/>
<dbReference type="InterPro" id="IPR007282">
    <property type="entry name" value="NOT2/3/5_C"/>
</dbReference>
<feature type="domain" description="NOT2/NOT3/NOT5 C-terminal" evidence="5">
    <location>
        <begin position="535"/>
        <end position="656"/>
    </location>
</feature>
<dbReference type="Pfam" id="PF04153">
    <property type="entry name" value="NOT2_3_5_C"/>
    <property type="match status" value="1"/>
</dbReference>